<protein>
    <submittedName>
        <fullName evidence="1">Uncharacterized protein</fullName>
    </submittedName>
</protein>
<sequence length="142" mass="12660">MPRAGLSGGDGGATSFGALLTVPGGPGGGVGAANNYANASSSGGAVGEMPQGAGIIISAPGAGSTPVIIVGNSGQQIISGAGGASFWGAGGVAQAAGSSANVDDGHASGAGGSGVAVSELSSGPLPGGKGAAGLVIVIEMSE</sequence>
<reference evidence="1 2" key="1">
    <citation type="submission" date="2022-06" db="EMBL/GenBank/DDBJ databases">
        <title>Acetobacer genomes from food samples.</title>
        <authorList>
            <person name="Sombolestani A."/>
        </authorList>
    </citation>
    <scope>NUCLEOTIDE SEQUENCE [LARGE SCALE GENOMIC DNA]</scope>
    <source>
        <strain evidence="1 2">R-83281</strain>
    </source>
</reference>
<evidence type="ECO:0000313" key="2">
    <source>
        <dbReference type="Proteomes" id="UP001523543"/>
    </source>
</evidence>
<keyword evidence="2" id="KW-1185">Reference proteome</keyword>
<dbReference type="RefSeq" id="WP_253549771.1">
    <property type="nucleotide sequence ID" value="NZ_JAMYZR010000004.1"/>
</dbReference>
<dbReference type="EMBL" id="JAMYZR010000004">
    <property type="protein sequence ID" value="MCP1245390.1"/>
    <property type="molecule type" value="Genomic_DNA"/>
</dbReference>
<gene>
    <name evidence="1" type="ORF">NKW54_05470</name>
</gene>
<accession>A0ABT1ESI3</accession>
<name>A0ABT1ESI3_9PROT</name>
<organism evidence="1 2">
    <name type="scientific">Acetobacter cerevisiae</name>
    <dbReference type="NCBI Taxonomy" id="178900"/>
    <lineage>
        <taxon>Bacteria</taxon>
        <taxon>Pseudomonadati</taxon>
        <taxon>Pseudomonadota</taxon>
        <taxon>Alphaproteobacteria</taxon>
        <taxon>Acetobacterales</taxon>
        <taxon>Acetobacteraceae</taxon>
        <taxon>Acetobacter</taxon>
    </lineage>
</organism>
<dbReference type="Proteomes" id="UP001523543">
    <property type="component" value="Unassembled WGS sequence"/>
</dbReference>
<evidence type="ECO:0000313" key="1">
    <source>
        <dbReference type="EMBL" id="MCP1245390.1"/>
    </source>
</evidence>
<proteinExistence type="predicted"/>
<comment type="caution">
    <text evidence="1">The sequence shown here is derived from an EMBL/GenBank/DDBJ whole genome shotgun (WGS) entry which is preliminary data.</text>
</comment>